<evidence type="ECO:0000313" key="1">
    <source>
        <dbReference type="EMBL" id="SVA87421.1"/>
    </source>
</evidence>
<dbReference type="Pfam" id="PF04402">
    <property type="entry name" value="SIMPL"/>
    <property type="match status" value="1"/>
</dbReference>
<dbReference type="Gene3D" id="3.30.110.170">
    <property type="entry name" value="Protein of unknown function (DUF541), domain 1"/>
    <property type="match status" value="1"/>
</dbReference>
<name>A0A381ZEQ0_9ZZZZ</name>
<dbReference type="PROSITE" id="PS51257">
    <property type="entry name" value="PROKAR_LIPOPROTEIN"/>
    <property type="match status" value="1"/>
</dbReference>
<dbReference type="InterPro" id="IPR052022">
    <property type="entry name" value="26kDa_periplasmic_antigen"/>
</dbReference>
<protein>
    <recommendedName>
        <fullName evidence="2">DUF541 domain-containing protein</fullName>
    </recommendedName>
</protein>
<evidence type="ECO:0008006" key="2">
    <source>
        <dbReference type="Google" id="ProtNLM"/>
    </source>
</evidence>
<dbReference type="PANTHER" id="PTHR34387:SF2">
    <property type="entry name" value="SLR1258 PROTEIN"/>
    <property type="match status" value="1"/>
</dbReference>
<dbReference type="GO" id="GO:0006974">
    <property type="term" value="P:DNA damage response"/>
    <property type="evidence" value="ECO:0007669"/>
    <property type="project" value="TreeGrafter"/>
</dbReference>
<proteinExistence type="predicted"/>
<dbReference type="AlphaFoldDB" id="A0A381ZEQ0"/>
<gene>
    <name evidence="1" type="ORF">METZ01_LOCUS140275</name>
</gene>
<sequence>MRAINTAIPIRCLSVAGIAIFLVAVAACNNGPVKNSDDNHASIIEPITDPRPITDNATLGSIVTSMDSPEGPTSSGFISNPPTSYRASTIGSASTNQAGVSNSGIWVSGQATIEIPADIAKVSIGVEVREESVTKARNMAATAMSKVVKAIEEKGVKQDDIITTQFSISPQTTWIEVSDSLGVHSEPRIVGYTVNNTVQVTIRDIDELGAVIDDAASTGGDLIRVNSIQFTVDDPTIFSKQIRQEAAADAAARADLYARAMGVTLGQLVYLTELSGSAPMSMSYDTGVRSAPMMAEAFAPSPISGGDVMISVTVQAMFAIAD</sequence>
<dbReference type="InterPro" id="IPR007497">
    <property type="entry name" value="SIMPL/DUF541"/>
</dbReference>
<accession>A0A381ZEQ0</accession>
<reference evidence="1" key="1">
    <citation type="submission" date="2018-05" db="EMBL/GenBank/DDBJ databases">
        <authorList>
            <person name="Lanie J.A."/>
            <person name="Ng W.-L."/>
            <person name="Kazmierczak K.M."/>
            <person name="Andrzejewski T.M."/>
            <person name="Davidsen T.M."/>
            <person name="Wayne K.J."/>
            <person name="Tettelin H."/>
            <person name="Glass J.I."/>
            <person name="Rusch D."/>
            <person name="Podicherti R."/>
            <person name="Tsui H.-C.T."/>
            <person name="Winkler M.E."/>
        </authorList>
    </citation>
    <scope>NUCLEOTIDE SEQUENCE</scope>
</reference>
<dbReference type="EMBL" id="UINC01020932">
    <property type="protein sequence ID" value="SVA87421.1"/>
    <property type="molecule type" value="Genomic_DNA"/>
</dbReference>
<dbReference type="PANTHER" id="PTHR34387">
    <property type="entry name" value="SLR1258 PROTEIN"/>
    <property type="match status" value="1"/>
</dbReference>
<organism evidence="1">
    <name type="scientific">marine metagenome</name>
    <dbReference type="NCBI Taxonomy" id="408172"/>
    <lineage>
        <taxon>unclassified sequences</taxon>
        <taxon>metagenomes</taxon>
        <taxon>ecological metagenomes</taxon>
    </lineage>
</organism>
<dbReference type="Gene3D" id="3.30.70.2970">
    <property type="entry name" value="Protein of unknown function (DUF541), domain 2"/>
    <property type="match status" value="1"/>
</dbReference>